<name>A0ABR2U237_9ROSI</name>
<dbReference type="PANTHER" id="PTHR44083:SF30">
    <property type="entry name" value="TOPLESS-LIKE PROTEIN"/>
    <property type="match status" value="1"/>
</dbReference>
<protein>
    <submittedName>
        <fullName evidence="1">Uncharacterized protein</fullName>
    </submittedName>
</protein>
<dbReference type="Gene3D" id="3.30.470.20">
    <property type="entry name" value="ATP-grasp fold, B domain"/>
    <property type="match status" value="1"/>
</dbReference>
<proteinExistence type="predicted"/>
<dbReference type="PANTHER" id="PTHR44083">
    <property type="entry name" value="TOPLESS-RELATED PROTEIN 1-RELATED"/>
    <property type="match status" value="1"/>
</dbReference>
<keyword evidence="2" id="KW-1185">Reference proteome</keyword>
<gene>
    <name evidence="1" type="ORF">V6N11_071917</name>
</gene>
<dbReference type="InterPro" id="IPR036322">
    <property type="entry name" value="WD40_repeat_dom_sf"/>
</dbReference>
<sequence length="318" mass="36962">MFFSISLDNIVGLPIIVCGKGGTSIEDLVDKSLDMIFKIPIDVQREIKKQYYEVRDMVDILMVTMFEGSDEGCQKEFEAVERQYPFEKLKYKPKIAWHIFKEGIQMLKDVEEEQREVFDSFLTCLIYLHYRQKLKIEAHVSSVNDLAVATPIKQHVFITDVVDKLIKDGIRFIFSTSVDSKIKVWEYDKMRVRIHIDAPSLVEWNTSEGDEKRTYQGFCTNSLVVVLISPIKDKFSMAVDNHVIEIWDLYGVLEEATEVVEFQLLVIVFHEIRIPIYGMENYEPNGRIFFIMEAKMVKVDQGVVFNGVAMKNFPRAEN</sequence>
<accession>A0ABR2U237</accession>
<evidence type="ECO:0000313" key="1">
    <source>
        <dbReference type="EMBL" id="KAK9043581.1"/>
    </source>
</evidence>
<dbReference type="SUPFAM" id="SSF50978">
    <property type="entry name" value="WD40 repeat-like"/>
    <property type="match status" value="1"/>
</dbReference>
<comment type="caution">
    <text evidence="1">The sequence shown here is derived from an EMBL/GenBank/DDBJ whole genome shotgun (WGS) entry which is preliminary data.</text>
</comment>
<reference evidence="1 2" key="1">
    <citation type="journal article" date="2024" name="G3 (Bethesda)">
        <title>Genome assembly of Hibiscus sabdariffa L. provides insights into metabolisms of medicinal natural products.</title>
        <authorList>
            <person name="Kim T."/>
        </authorList>
    </citation>
    <scope>NUCLEOTIDE SEQUENCE [LARGE SCALE GENOMIC DNA]</scope>
    <source>
        <strain evidence="1">TK-2024</strain>
        <tissue evidence="1">Old leaves</tissue>
    </source>
</reference>
<dbReference type="Proteomes" id="UP001396334">
    <property type="component" value="Unassembled WGS sequence"/>
</dbReference>
<organism evidence="1 2">
    <name type="scientific">Hibiscus sabdariffa</name>
    <name type="common">roselle</name>
    <dbReference type="NCBI Taxonomy" id="183260"/>
    <lineage>
        <taxon>Eukaryota</taxon>
        <taxon>Viridiplantae</taxon>
        <taxon>Streptophyta</taxon>
        <taxon>Embryophyta</taxon>
        <taxon>Tracheophyta</taxon>
        <taxon>Spermatophyta</taxon>
        <taxon>Magnoliopsida</taxon>
        <taxon>eudicotyledons</taxon>
        <taxon>Gunneridae</taxon>
        <taxon>Pentapetalae</taxon>
        <taxon>rosids</taxon>
        <taxon>malvids</taxon>
        <taxon>Malvales</taxon>
        <taxon>Malvaceae</taxon>
        <taxon>Malvoideae</taxon>
        <taxon>Hibiscus</taxon>
    </lineage>
</organism>
<evidence type="ECO:0000313" key="2">
    <source>
        <dbReference type="Proteomes" id="UP001396334"/>
    </source>
</evidence>
<dbReference type="EMBL" id="JBBPBN010000003">
    <property type="protein sequence ID" value="KAK9043581.1"/>
    <property type="molecule type" value="Genomic_DNA"/>
</dbReference>
<dbReference type="InterPro" id="IPR027728">
    <property type="entry name" value="Topless_fam"/>
</dbReference>